<proteinExistence type="predicted"/>
<accession>A0A382VGF2</accession>
<dbReference type="EMBL" id="UINC01151798">
    <property type="protein sequence ID" value="SVD45612.1"/>
    <property type="molecule type" value="Genomic_DNA"/>
</dbReference>
<gene>
    <name evidence="1" type="ORF">METZ01_LOCUS398466</name>
</gene>
<dbReference type="AlphaFoldDB" id="A0A382VGF2"/>
<organism evidence="1">
    <name type="scientific">marine metagenome</name>
    <dbReference type="NCBI Taxonomy" id="408172"/>
    <lineage>
        <taxon>unclassified sequences</taxon>
        <taxon>metagenomes</taxon>
        <taxon>ecological metagenomes</taxon>
    </lineage>
</organism>
<evidence type="ECO:0000313" key="1">
    <source>
        <dbReference type="EMBL" id="SVD45612.1"/>
    </source>
</evidence>
<reference evidence="1" key="1">
    <citation type="submission" date="2018-05" db="EMBL/GenBank/DDBJ databases">
        <authorList>
            <person name="Lanie J.A."/>
            <person name="Ng W.-L."/>
            <person name="Kazmierczak K.M."/>
            <person name="Andrzejewski T.M."/>
            <person name="Davidsen T.M."/>
            <person name="Wayne K.J."/>
            <person name="Tettelin H."/>
            <person name="Glass J.I."/>
            <person name="Rusch D."/>
            <person name="Podicherti R."/>
            <person name="Tsui H.-C.T."/>
            <person name="Winkler M.E."/>
        </authorList>
    </citation>
    <scope>NUCLEOTIDE SEQUENCE</scope>
</reference>
<name>A0A382VGF2_9ZZZZ</name>
<sequence length="38" mass="4385">MITDPSKPRILKTLEQTLELLVKIPGKPYFEQRLSEAT</sequence>
<protein>
    <submittedName>
        <fullName evidence="1">Uncharacterized protein</fullName>
    </submittedName>
</protein>